<evidence type="ECO:0000313" key="2">
    <source>
        <dbReference type="EMBL" id="PYI65236.1"/>
    </source>
</evidence>
<dbReference type="Proteomes" id="UP000247832">
    <property type="component" value="Unassembled WGS sequence"/>
</dbReference>
<dbReference type="Pfam" id="PF02770">
    <property type="entry name" value="Acyl-CoA_dh_M"/>
    <property type="match status" value="1"/>
</dbReference>
<protein>
    <submittedName>
        <fullName evidence="2">Acyl-CoA dehydrogenase</fullName>
    </submittedName>
</protein>
<proteinExistence type="predicted"/>
<evidence type="ECO:0000259" key="1">
    <source>
        <dbReference type="Pfam" id="PF02770"/>
    </source>
</evidence>
<gene>
    <name evidence="2" type="ORF">CVV68_19195</name>
</gene>
<keyword evidence="3" id="KW-1185">Reference proteome</keyword>
<dbReference type="Gene3D" id="2.40.110.10">
    <property type="entry name" value="Butyryl-CoA Dehydrogenase, subunit A, domain 2"/>
    <property type="match status" value="1"/>
</dbReference>
<dbReference type="SUPFAM" id="SSF56645">
    <property type="entry name" value="Acyl-CoA dehydrogenase NM domain-like"/>
    <property type="match status" value="1"/>
</dbReference>
<name>A0A2V5LTS6_9MICC</name>
<dbReference type="InterPro" id="IPR009100">
    <property type="entry name" value="AcylCoA_DH/oxidase_NM_dom_sf"/>
</dbReference>
<dbReference type="InterPro" id="IPR006091">
    <property type="entry name" value="Acyl-CoA_Oxase/DH_mid-dom"/>
</dbReference>
<dbReference type="EMBL" id="QJVD01000028">
    <property type="protein sequence ID" value="PYI65236.1"/>
    <property type="molecule type" value="Genomic_DNA"/>
</dbReference>
<dbReference type="RefSeq" id="WP_110502606.1">
    <property type="nucleotide sequence ID" value="NZ_QJVD01000028.1"/>
</dbReference>
<dbReference type="InterPro" id="IPR046373">
    <property type="entry name" value="Acyl-CoA_Oxase/DH_mid-dom_sf"/>
</dbReference>
<accession>A0A2V5LTS6</accession>
<comment type="caution">
    <text evidence="2">The sequence shown here is derived from an EMBL/GenBank/DDBJ whole genome shotgun (WGS) entry which is preliminary data.</text>
</comment>
<reference evidence="2 3" key="1">
    <citation type="submission" date="2018-05" db="EMBL/GenBank/DDBJ databases">
        <title>Genetic diversity of glacier-inhabiting Cryobacterium bacteria in China and description of Cryobacterium mengkeensis sp. nov. and Arthrobacter glacialis sp. nov.</title>
        <authorList>
            <person name="Liu Q."/>
            <person name="Xin Y.-H."/>
        </authorList>
    </citation>
    <scope>NUCLEOTIDE SEQUENCE [LARGE SCALE GENOMIC DNA]</scope>
    <source>
        <strain evidence="2 3">LI2</strain>
    </source>
</reference>
<dbReference type="AlphaFoldDB" id="A0A2V5LTS6"/>
<sequence>MSLASHTSPATHVAPSDAATTLGVQLDATAAAPSPDSMAPLNEIYAAALSCHGETASILALARELGRTMPLPQQGHTLDLWQSLATLGAADLTAARIIEPHLDALAILAQADQTELHTDNATWGVFAAQGPGQQLLATPAGSGWRLDGDKPWCSLANELSNALVTARTDNGIQLFAIDLRVPGITSAGRPWTALGLPTVPSQGLSMSNVPAVPVGAPEWYVQRPGFSWGGAGVAAIWHGAATALARRLYQHCRSRKPDQIALLHLGSADQALWASRSSFQAAAPEADGARRTDAGFGTHSAIVAGRVRATVVSAAETVLSVTAHGMGPEPLAFEPEHTQRVADLQLYLRQDHAERSIAAHGAAILAAVTASDAGTAPW</sequence>
<organism evidence="2 3">
    <name type="scientific">Arthrobacter livingstonensis</name>
    <dbReference type="NCBI Taxonomy" id="670078"/>
    <lineage>
        <taxon>Bacteria</taxon>
        <taxon>Bacillati</taxon>
        <taxon>Actinomycetota</taxon>
        <taxon>Actinomycetes</taxon>
        <taxon>Micrococcales</taxon>
        <taxon>Micrococcaceae</taxon>
        <taxon>Arthrobacter</taxon>
    </lineage>
</organism>
<dbReference type="GO" id="GO:0016627">
    <property type="term" value="F:oxidoreductase activity, acting on the CH-CH group of donors"/>
    <property type="evidence" value="ECO:0007669"/>
    <property type="project" value="InterPro"/>
</dbReference>
<evidence type="ECO:0000313" key="3">
    <source>
        <dbReference type="Proteomes" id="UP000247832"/>
    </source>
</evidence>
<feature type="domain" description="Acyl-CoA oxidase/dehydrogenase middle" evidence="1">
    <location>
        <begin position="137"/>
        <end position="209"/>
    </location>
</feature>
<dbReference type="OrthoDB" id="107064at2"/>